<proteinExistence type="predicted"/>
<evidence type="ECO:0000313" key="2">
    <source>
        <dbReference type="Proteomes" id="UP000238392"/>
    </source>
</evidence>
<dbReference type="AlphaFoldDB" id="A0A2T0X0B9"/>
<organism evidence="1 2">
    <name type="scientific">Donghicola tyrosinivorans</name>
    <dbReference type="NCBI Taxonomy" id="1652492"/>
    <lineage>
        <taxon>Bacteria</taxon>
        <taxon>Pseudomonadati</taxon>
        <taxon>Pseudomonadota</taxon>
        <taxon>Alphaproteobacteria</taxon>
        <taxon>Rhodobacterales</taxon>
        <taxon>Roseobacteraceae</taxon>
        <taxon>Donghicola</taxon>
    </lineage>
</organism>
<dbReference type="RefSeq" id="WP_106262900.1">
    <property type="nucleotide sequence ID" value="NZ_PVTQ01000002.1"/>
</dbReference>
<accession>A0A2T0X0B9</accession>
<comment type="caution">
    <text evidence="1">The sequence shown here is derived from an EMBL/GenBank/DDBJ whole genome shotgun (WGS) entry which is preliminary data.</text>
</comment>
<dbReference type="EMBL" id="PVTQ01000002">
    <property type="protein sequence ID" value="PRY92380.1"/>
    <property type="molecule type" value="Genomic_DNA"/>
</dbReference>
<keyword evidence="2" id="KW-1185">Reference proteome</keyword>
<evidence type="ECO:0000313" key="1">
    <source>
        <dbReference type="EMBL" id="PRY92380.1"/>
    </source>
</evidence>
<name>A0A2T0X0B9_9RHOB</name>
<dbReference type="Proteomes" id="UP000238392">
    <property type="component" value="Unassembled WGS sequence"/>
</dbReference>
<sequence length="178" mass="19099">MSVSLSVSRTLIGLSVLIPTDALSADFTDLFSAEGTYEEIQPSTFFGFRFGDPVPAGAVHTRNLSTRHYYSADQIVDLSNTPFSGLALVEEVGAGLCGFWVPFKEPDTPSGQEEIDSFIRKMSDVLAMDHDGAFFAHPKTLEVRKDGIGYLVSIGDSPKTQPATSGTLPCSLTLCSPT</sequence>
<gene>
    <name evidence="1" type="ORF">CLV74_102295</name>
</gene>
<protein>
    <submittedName>
        <fullName evidence="1">Uncharacterized protein</fullName>
    </submittedName>
</protein>
<reference evidence="1 2" key="1">
    <citation type="submission" date="2018-03" db="EMBL/GenBank/DDBJ databases">
        <title>Genomic Encyclopedia of Archaeal and Bacterial Type Strains, Phase II (KMG-II): from individual species to whole genera.</title>
        <authorList>
            <person name="Goeker M."/>
        </authorList>
    </citation>
    <scope>NUCLEOTIDE SEQUENCE [LARGE SCALE GENOMIC DNA]</scope>
    <source>
        <strain evidence="1 2">DSM 100212</strain>
    </source>
</reference>